<evidence type="ECO:0000313" key="1">
    <source>
        <dbReference type="EMBL" id="RHX83416.1"/>
    </source>
</evidence>
<protein>
    <submittedName>
        <fullName evidence="1">Uncharacterized protein</fullName>
    </submittedName>
</protein>
<evidence type="ECO:0000313" key="2">
    <source>
        <dbReference type="Proteomes" id="UP000265798"/>
    </source>
</evidence>
<reference evidence="2" key="1">
    <citation type="submission" date="2018-05" db="EMBL/GenBank/DDBJ databases">
        <title>Leptospira yasudae sp. nov. and Leptospira stimsonii sp. nov., two pathogenic species of the genus Leptospira isolated from environmental sources.</title>
        <authorList>
            <person name="Casanovas-Massana A."/>
            <person name="Hamond C."/>
            <person name="Santos L.A."/>
            <person name="Hacker K.P."/>
            <person name="Balassiano I."/>
            <person name="Medeiros M.A."/>
            <person name="Reis M.G."/>
            <person name="Ko A.I."/>
            <person name="Wunder E.A."/>
        </authorList>
    </citation>
    <scope>NUCLEOTIDE SEQUENCE [LARGE SCALE GENOMIC DNA]</scope>
    <source>
        <strain evidence="2">Yale</strain>
    </source>
</reference>
<proteinExistence type="predicted"/>
<accession>A0A396YQ49</accession>
<dbReference type="AlphaFoldDB" id="A0A396YQ49"/>
<comment type="caution">
    <text evidence="1">The sequence shown here is derived from an EMBL/GenBank/DDBJ whole genome shotgun (WGS) entry which is preliminary data.</text>
</comment>
<dbReference type="Proteomes" id="UP000265798">
    <property type="component" value="Unassembled WGS sequence"/>
</dbReference>
<organism evidence="1 2">
    <name type="scientific">Leptospira stimsonii</name>
    <dbReference type="NCBI Taxonomy" id="2202203"/>
    <lineage>
        <taxon>Bacteria</taxon>
        <taxon>Pseudomonadati</taxon>
        <taxon>Spirochaetota</taxon>
        <taxon>Spirochaetia</taxon>
        <taxon>Leptospirales</taxon>
        <taxon>Leptospiraceae</taxon>
        <taxon>Leptospira</taxon>
    </lineage>
</organism>
<dbReference type="EMBL" id="QHCT01000025">
    <property type="protein sequence ID" value="RHX83416.1"/>
    <property type="molecule type" value="Genomic_DNA"/>
</dbReference>
<feature type="non-terminal residue" evidence="1">
    <location>
        <position position="1"/>
    </location>
</feature>
<name>A0A396YQ49_9LEPT</name>
<gene>
    <name evidence="1" type="ORF">DLM75_23925</name>
</gene>
<sequence>ENPSPYILLRLNTLSFLSTEVASFIVNIYFIKSQNDSVFKVFKKRIKIEENQRLVSKKNSFHL</sequence>